<feature type="compositionally biased region" description="Polar residues" evidence="3">
    <location>
        <begin position="336"/>
        <end position="345"/>
    </location>
</feature>
<keyword evidence="6" id="KW-1185">Reference proteome</keyword>
<comment type="caution">
    <text evidence="5">The sequence shown here is derived from an EMBL/GenBank/DDBJ whole genome shotgun (WGS) entry which is preliminary data.</text>
</comment>
<feature type="coiled-coil region" evidence="2">
    <location>
        <begin position="168"/>
        <end position="207"/>
    </location>
</feature>
<dbReference type="InterPro" id="IPR036875">
    <property type="entry name" value="Znf_CCHC_sf"/>
</dbReference>
<dbReference type="AlphaFoldDB" id="A0ABD0MK49"/>
<keyword evidence="1" id="KW-0479">Metal-binding</keyword>
<evidence type="ECO:0000313" key="5">
    <source>
        <dbReference type="EMBL" id="KAL0149340.1"/>
    </source>
</evidence>
<dbReference type="Proteomes" id="UP001529510">
    <property type="component" value="Unassembled WGS sequence"/>
</dbReference>
<accession>A0ABD0MK49</accession>
<keyword evidence="2" id="KW-0175">Coiled coil</keyword>
<keyword evidence="1" id="KW-0862">Zinc</keyword>
<reference evidence="5 6" key="1">
    <citation type="submission" date="2024-05" db="EMBL/GenBank/DDBJ databases">
        <title>Genome sequencing and assembly of Indian major carp, Cirrhinus mrigala (Hamilton, 1822).</title>
        <authorList>
            <person name="Mohindra V."/>
            <person name="Chowdhury L.M."/>
            <person name="Lal K."/>
            <person name="Jena J.K."/>
        </authorList>
    </citation>
    <scope>NUCLEOTIDE SEQUENCE [LARGE SCALE GENOMIC DNA]</scope>
    <source>
        <strain evidence="5">CM1030</strain>
        <tissue evidence="5">Blood</tissue>
    </source>
</reference>
<feature type="region of interest" description="Disordered" evidence="3">
    <location>
        <begin position="316"/>
        <end position="354"/>
    </location>
</feature>
<dbReference type="GO" id="GO:0008270">
    <property type="term" value="F:zinc ion binding"/>
    <property type="evidence" value="ECO:0007669"/>
    <property type="project" value="UniProtKB-KW"/>
</dbReference>
<sequence>DLEGLIARLPDIHEGAGKWIKTFEEETMGKLLAVGDIKALLAKILGGTKIDEVLKASDLERAVDFCYMDGTVFDSYRPVVWQTLRAEYPTRVDPKALKGDHLGEIESPIIYIQKQLKRWKQETEGNPEGDPLMATLFRNAIVDAMPQPVKSKLEDVVGLYSKTHKEFCDQVVHAVEQYRRNEQKLKNQEKELQKKLTQLQLEELINKNKKKIQATVKRDDAEQMTVVNAASASPSAVQLTHAPAVQMTPPARILPNAFQTPTPIIHIHAQPPGVMQNGRRMVQVNPTHKGGPGEFPEECWKCGQWGHSRRRCPLGSWTQPVGKGRGGWRRPLQGPPQGSTYSTVNHWGGSKQGY</sequence>
<evidence type="ECO:0000256" key="3">
    <source>
        <dbReference type="SAM" id="MobiDB-lite"/>
    </source>
</evidence>
<dbReference type="InterPro" id="IPR001878">
    <property type="entry name" value="Znf_CCHC"/>
</dbReference>
<dbReference type="EMBL" id="JAMKFB020000477">
    <property type="protein sequence ID" value="KAL0149340.1"/>
    <property type="molecule type" value="Genomic_DNA"/>
</dbReference>
<name>A0ABD0MK49_CIRMR</name>
<feature type="non-terminal residue" evidence="5">
    <location>
        <position position="1"/>
    </location>
</feature>
<evidence type="ECO:0000256" key="1">
    <source>
        <dbReference type="PROSITE-ProRule" id="PRU00047"/>
    </source>
</evidence>
<keyword evidence="1" id="KW-0863">Zinc-finger</keyword>
<dbReference type="SUPFAM" id="SSF57756">
    <property type="entry name" value="Retrovirus zinc finger-like domains"/>
    <property type="match status" value="1"/>
</dbReference>
<organism evidence="5 6">
    <name type="scientific">Cirrhinus mrigala</name>
    <name type="common">Mrigala</name>
    <dbReference type="NCBI Taxonomy" id="683832"/>
    <lineage>
        <taxon>Eukaryota</taxon>
        <taxon>Metazoa</taxon>
        <taxon>Chordata</taxon>
        <taxon>Craniata</taxon>
        <taxon>Vertebrata</taxon>
        <taxon>Euteleostomi</taxon>
        <taxon>Actinopterygii</taxon>
        <taxon>Neopterygii</taxon>
        <taxon>Teleostei</taxon>
        <taxon>Ostariophysi</taxon>
        <taxon>Cypriniformes</taxon>
        <taxon>Cyprinidae</taxon>
        <taxon>Labeoninae</taxon>
        <taxon>Labeonini</taxon>
        <taxon>Cirrhinus</taxon>
    </lineage>
</organism>
<proteinExistence type="predicted"/>
<gene>
    <name evidence="5" type="ORF">M9458_055378</name>
</gene>
<evidence type="ECO:0000259" key="4">
    <source>
        <dbReference type="PROSITE" id="PS50158"/>
    </source>
</evidence>
<feature type="domain" description="CCHC-type" evidence="4">
    <location>
        <begin position="299"/>
        <end position="313"/>
    </location>
</feature>
<protein>
    <recommendedName>
        <fullName evidence="4">CCHC-type domain-containing protein</fullName>
    </recommendedName>
</protein>
<dbReference type="PROSITE" id="PS50158">
    <property type="entry name" value="ZF_CCHC"/>
    <property type="match status" value="1"/>
</dbReference>
<evidence type="ECO:0000313" key="6">
    <source>
        <dbReference type="Proteomes" id="UP001529510"/>
    </source>
</evidence>
<evidence type="ECO:0000256" key="2">
    <source>
        <dbReference type="SAM" id="Coils"/>
    </source>
</evidence>